<feature type="domain" description="CN hydrolase" evidence="3">
    <location>
        <begin position="24"/>
        <end position="278"/>
    </location>
</feature>
<dbReference type="InterPro" id="IPR044083">
    <property type="entry name" value="RamA-like"/>
</dbReference>
<dbReference type="SUPFAM" id="SSF56317">
    <property type="entry name" value="Carbon-nitrogen hydrolase"/>
    <property type="match status" value="1"/>
</dbReference>
<evidence type="ECO:0000313" key="5">
    <source>
        <dbReference type="Proteomes" id="UP000563898"/>
    </source>
</evidence>
<dbReference type="CDD" id="cd07576">
    <property type="entry name" value="R-amidase_like"/>
    <property type="match status" value="1"/>
</dbReference>
<protein>
    <submittedName>
        <fullName evidence="4">Carbon-nitrogen hydrolase family protein</fullName>
    </submittedName>
</protein>
<sequence>MTDKSLDSGSPHAGSPNTGSPNTLRLALWQCSPLPDSDRDDHAGVIAENLDRLEHTMADVAGRADLLITPEMFLCGYNIGAAAARARADEADGPIAASVAQLCSRYGLAVLYGCAERVTDAHRLGAGVKEAVYNTIRLVDADGVTIATHHKTHLFGDLDVAMVTAGTTRAPVIDFRSWRLGMLICYEVEFPEMVRDLAIRGADVVCVPTANMPEYDKVQQILLPARALENQVYLAYANYVGSERELSFGGLSEMIGPGGTIDVSAGRDEQVILATADRDTLRWSRETWRYLADRRPELY</sequence>
<evidence type="ECO:0000313" key="4">
    <source>
        <dbReference type="EMBL" id="NKY03327.1"/>
    </source>
</evidence>
<dbReference type="RefSeq" id="WP_006368401.1">
    <property type="nucleotide sequence ID" value="NZ_JAAXPC010000009.1"/>
</dbReference>
<organism evidence="4 5">
    <name type="scientific">Gordonia polyisoprenivorans</name>
    <dbReference type="NCBI Taxonomy" id="84595"/>
    <lineage>
        <taxon>Bacteria</taxon>
        <taxon>Bacillati</taxon>
        <taxon>Actinomycetota</taxon>
        <taxon>Actinomycetes</taxon>
        <taxon>Mycobacteriales</taxon>
        <taxon>Gordoniaceae</taxon>
        <taxon>Gordonia</taxon>
    </lineage>
</organism>
<dbReference type="Gene3D" id="3.60.110.10">
    <property type="entry name" value="Carbon-nitrogen hydrolase"/>
    <property type="match status" value="1"/>
</dbReference>
<dbReference type="PANTHER" id="PTHR43674">
    <property type="entry name" value="NITRILASE C965.09-RELATED"/>
    <property type="match status" value="1"/>
</dbReference>
<evidence type="ECO:0000256" key="2">
    <source>
        <dbReference type="SAM" id="MobiDB-lite"/>
    </source>
</evidence>
<proteinExistence type="predicted"/>
<dbReference type="Pfam" id="PF00795">
    <property type="entry name" value="CN_hydrolase"/>
    <property type="match status" value="1"/>
</dbReference>
<dbReference type="GO" id="GO:0050126">
    <property type="term" value="F:N-carbamoylputrescine amidase activity"/>
    <property type="evidence" value="ECO:0007669"/>
    <property type="project" value="TreeGrafter"/>
</dbReference>
<evidence type="ECO:0000256" key="1">
    <source>
        <dbReference type="ARBA" id="ARBA00022801"/>
    </source>
</evidence>
<dbReference type="InterPro" id="IPR003010">
    <property type="entry name" value="C-N_Hydrolase"/>
</dbReference>
<accession>A0A846WQ21</accession>
<name>A0A846WQ21_9ACTN</name>
<dbReference type="AlphaFoldDB" id="A0A846WQ21"/>
<dbReference type="Proteomes" id="UP000563898">
    <property type="component" value="Unassembled WGS sequence"/>
</dbReference>
<dbReference type="GO" id="GO:0033388">
    <property type="term" value="P:putrescine biosynthetic process from arginine"/>
    <property type="evidence" value="ECO:0007669"/>
    <property type="project" value="TreeGrafter"/>
</dbReference>
<gene>
    <name evidence="4" type="ORF">HGA05_17290</name>
</gene>
<feature type="region of interest" description="Disordered" evidence="2">
    <location>
        <begin position="1"/>
        <end position="21"/>
    </location>
</feature>
<dbReference type="InterPro" id="IPR036526">
    <property type="entry name" value="C-N_Hydrolase_sf"/>
</dbReference>
<dbReference type="EMBL" id="JAAXPC010000009">
    <property type="protein sequence ID" value="NKY03327.1"/>
    <property type="molecule type" value="Genomic_DNA"/>
</dbReference>
<dbReference type="PROSITE" id="PS50263">
    <property type="entry name" value="CN_HYDROLASE"/>
    <property type="match status" value="1"/>
</dbReference>
<evidence type="ECO:0000259" key="3">
    <source>
        <dbReference type="PROSITE" id="PS50263"/>
    </source>
</evidence>
<dbReference type="PANTHER" id="PTHR43674:SF2">
    <property type="entry name" value="BETA-UREIDOPROPIONASE"/>
    <property type="match status" value="1"/>
</dbReference>
<dbReference type="InterPro" id="IPR050345">
    <property type="entry name" value="Aliph_Amidase/BUP"/>
</dbReference>
<reference evidence="4 5" key="1">
    <citation type="submission" date="2020-04" db="EMBL/GenBank/DDBJ databases">
        <title>MicrobeNet Type strains.</title>
        <authorList>
            <person name="Nicholson A.C."/>
        </authorList>
    </citation>
    <scope>NUCLEOTIDE SEQUENCE [LARGE SCALE GENOMIC DNA]</scope>
    <source>
        <strain evidence="4 5">ATCC BAA-14</strain>
    </source>
</reference>
<keyword evidence="1 4" id="KW-0378">Hydrolase</keyword>
<comment type="caution">
    <text evidence="4">The sequence shown here is derived from an EMBL/GenBank/DDBJ whole genome shotgun (WGS) entry which is preliminary data.</text>
</comment>